<proteinExistence type="predicted"/>
<organism evidence="1 2">
    <name type="scientific">Trifolium subterraneum</name>
    <name type="common">Subterranean clover</name>
    <dbReference type="NCBI Taxonomy" id="3900"/>
    <lineage>
        <taxon>Eukaryota</taxon>
        <taxon>Viridiplantae</taxon>
        <taxon>Streptophyta</taxon>
        <taxon>Embryophyta</taxon>
        <taxon>Tracheophyta</taxon>
        <taxon>Spermatophyta</taxon>
        <taxon>Magnoliopsida</taxon>
        <taxon>eudicotyledons</taxon>
        <taxon>Gunneridae</taxon>
        <taxon>Pentapetalae</taxon>
        <taxon>rosids</taxon>
        <taxon>fabids</taxon>
        <taxon>Fabales</taxon>
        <taxon>Fabaceae</taxon>
        <taxon>Papilionoideae</taxon>
        <taxon>50 kb inversion clade</taxon>
        <taxon>NPAAA clade</taxon>
        <taxon>Hologalegina</taxon>
        <taxon>IRL clade</taxon>
        <taxon>Trifolieae</taxon>
        <taxon>Trifolium</taxon>
    </lineage>
</organism>
<sequence>MEVHTEQGSGYGSVLVKTSLNNLMYNHLCSWTARAIESNPKITECKGKSRQEYEDQ</sequence>
<protein>
    <submittedName>
        <fullName evidence="1">Uncharacterized protein</fullName>
    </submittedName>
</protein>
<dbReference type="EMBL" id="DF973283">
    <property type="protein sequence ID" value="GAU24015.1"/>
    <property type="molecule type" value="Genomic_DNA"/>
</dbReference>
<accession>A0A2Z6ML11</accession>
<evidence type="ECO:0000313" key="2">
    <source>
        <dbReference type="Proteomes" id="UP000242715"/>
    </source>
</evidence>
<dbReference type="Proteomes" id="UP000242715">
    <property type="component" value="Unassembled WGS sequence"/>
</dbReference>
<gene>
    <name evidence="1" type="ORF">TSUD_328170</name>
</gene>
<reference evidence="2" key="1">
    <citation type="journal article" date="2017" name="Front. Plant Sci.">
        <title>Climate Clever Clovers: New Paradigm to Reduce the Environmental Footprint of Ruminants by Breeding Low Methanogenic Forages Utilizing Haplotype Variation.</title>
        <authorList>
            <person name="Kaur P."/>
            <person name="Appels R."/>
            <person name="Bayer P.E."/>
            <person name="Keeble-Gagnere G."/>
            <person name="Wang J."/>
            <person name="Hirakawa H."/>
            <person name="Shirasawa K."/>
            <person name="Vercoe P."/>
            <person name="Stefanova K."/>
            <person name="Durmic Z."/>
            <person name="Nichols P."/>
            <person name="Revell C."/>
            <person name="Isobe S.N."/>
            <person name="Edwards D."/>
            <person name="Erskine W."/>
        </authorList>
    </citation>
    <scope>NUCLEOTIDE SEQUENCE [LARGE SCALE GENOMIC DNA]</scope>
    <source>
        <strain evidence="2">cv. Daliak</strain>
    </source>
</reference>
<keyword evidence="2" id="KW-1185">Reference proteome</keyword>
<evidence type="ECO:0000313" key="1">
    <source>
        <dbReference type="EMBL" id="GAU24015.1"/>
    </source>
</evidence>
<name>A0A2Z6ML11_TRISU</name>
<dbReference type="AlphaFoldDB" id="A0A2Z6ML11"/>